<organism evidence="1">
    <name type="scientific">Vecturithrix granuli</name>
    <dbReference type="NCBI Taxonomy" id="1499967"/>
    <lineage>
        <taxon>Bacteria</taxon>
        <taxon>Candidatus Moduliflexota</taxon>
        <taxon>Candidatus Vecturitrichia</taxon>
        <taxon>Candidatus Vecturitrichales</taxon>
        <taxon>Candidatus Vecturitrichaceae</taxon>
        <taxon>Candidatus Vecturithrix</taxon>
    </lineage>
</organism>
<dbReference type="Proteomes" id="UP000030661">
    <property type="component" value="Unassembled WGS sequence"/>
</dbReference>
<dbReference type="NCBIfam" id="TIGR04256">
    <property type="entry name" value="GxxExxY"/>
    <property type="match status" value="2"/>
</dbReference>
<dbReference type="STRING" id="1499967.U27_06812"/>
<evidence type="ECO:0000313" key="2">
    <source>
        <dbReference type="Proteomes" id="UP000030661"/>
    </source>
</evidence>
<accession>A0A081C5H1</accession>
<keyword evidence="2" id="KW-1185">Reference proteome</keyword>
<reference evidence="1" key="1">
    <citation type="journal article" date="2015" name="PeerJ">
        <title>First genomic representation of candidate bacterial phylum KSB3 points to enhanced environmental sensing as a trigger of wastewater bulking.</title>
        <authorList>
            <person name="Sekiguchi Y."/>
            <person name="Ohashi A."/>
            <person name="Parks D.H."/>
            <person name="Yamauchi T."/>
            <person name="Tyson G.W."/>
            <person name="Hugenholtz P."/>
        </authorList>
    </citation>
    <scope>NUCLEOTIDE SEQUENCE [LARGE SCALE GENOMIC DNA]</scope>
</reference>
<name>A0A081C5H1_VECG1</name>
<dbReference type="EMBL" id="DF820471">
    <property type="protein sequence ID" value="GAK59826.1"/>
    <property type="molecule type" value="Genomic_DNA"/>
</dbReference>
<dbReference type="HOGENOM" id="CLU_1040759_0_0_0"/>
<dbReference type="eggNOG" id="COG0614">
    <property type="taxonomic scope" value="Bacteria"/>
</dbReference>
<evidence type="ECO:0000313" key="1">
    <source>
        <dbReference type="EMBL" id="GAK59826.1"/>
    </source>
</evidence>
<dbReference type="InterPro" id="IPR026350">
    <property type="entry name" value="GxxExxY"/>
</dbReference>
<proteinExistence type="predicted"/>
<dbReference type="Pfam" id="PF13366">
    <property type="entry name" value="PDDEXK_3"/>
    <property type="match status" value="2"/>
</dbReference>
<sequence>MHEQLTYVINGGLFAVQNQMGSIWPEEAYEAALELEFRKRKLRVERQKEFDVPYFDKRVGTYRIDLLVNDLVIIELKVVPALQPIHRAQLLSYLKGYRKPLGILANFGGASVEHETMPNARLTGPPLTDRFDYDALTLPGKARIKDLLFMANRVLVTLGPGYLPQIYRRAMFYELQTARAEFETIKKMTAQYDNQPVGEQDVNFFRVGDVLISIDTVRCLDDDLLLLKFRQYIAHLHCQHGVIFNFRSTVLDFRYLE</sequence>
<dbReference type="AlphaFoldDB" id="A0A081C5H1"/>
<gene>
    <name evidence="1" type="ORF">U27_06812</name>
</gene>
<protein>
    <recommendedName>
        <fullName evidence="3">GxxExxY protein</fullName>
    </recommendedName>
</protein>
<evidence type="ECO:0008006" key="3">
    <source>
        <dbReference type="Google" id="ProtNLM"/>
    </source>
</evidence>